<dbReference type="GeneID" id="9614512"/>
<accession>D8ULU3</accession>
<keyword evidence="2" id="KW-1185">Reference proteome</keyword>
<dbReference type="InParanoid" id="D8ULU3"/>
<evidence type="ECO:0000313" key="1">
    <source>
        <dbReference type="EMBL" id="EFJ39304.1"/>
    </source>
</evidence>
<reference evidence="1 2" key="1">
    <citation type="journal article" date="2010" name="Science">
        <title>Genomic analysis of organismal complexity in the multicellular green alga Volvox carteri.</title>
        <authorList>
            <person name="Prochnik S.E."/>
            <person name="Umen J."/>
            <person name="Nedelcu A.M."/>
            <person name="Hallmann A."/>
            <person name="Miller S.M."/>
            <person name="Nishii I."/>
            <person name="Ferris P."/>
            <person name="Kuo A."/>
            <person name="Mitros T."/>
            <person name="Fritz-Laylin L.K."/>
            <person name="Hellsten U."/>
            <person name="Chapman J."/>
            <person name="Simakov O."/>
            <person name="Rensing S.A."/>
            <person name="Terry A."/>
            <person name="Pangilinan J."/>
            <person name="Kapitonov V."/>
            <person name="Jurka J."/>
            <person name="Salamov A."/>
            <person name="Shapiro H."/>
            <person name="Schmutz J."/>
            <person name="Grimwood J."/>
            <person name="Lindquist E."/>
            <person name="Lucas S."/>
            <person name="Grigoriev I.V."/>
            <person name="Schmitt R."/>
            <person name="Kirk D."/>
            <person name="Rokhsar D.S."/>
        </authorList>
    </citation>
    <scope>NUCLEOTIDE SEQUENCE [LARGE SCALE GENOMIC DNA]</scope>
    <source>
        <strain evidence="2">f. Nagariensis / Eve</strain>
    </source>
</reference>
<evidence type="ECO:0000313" key="2">
    <source>
        <dbReference type="Proteomes" id="UP000001058"/>
    </source>
</evidence>
<dbReference type="OrthoDB" id="536224at2759"/>
<name>D8ULU3_VOLCA</name>
<dbReference type="RefSeq" id="XP_002959629.1">
    <property type="nucleotide sequence ID" value="XM_002959583.1"/>
</dbReference>
<proteinExistence type="predicted"/>
<protein>
    <submittedName>
        <fullName evidence="1">Uncharacterized protein</fullName>
    </submittedName>
</protein>
<dbReference type="AlphaFoldDB" id="D8ULU3"/>
<gene>
    <name evidence="1" type="ORF">VOLCADRAFT_101128</name>
</gene>
<dbReference type="EMBL" id="GL378696">
    <property type="protein sequence ID" value="EFJ39304.1"/>
    <property type="molecule type" value="Genomic_DNA"/>
</dbReference>
<dbReference type="Proteomes" id="UP000001058">
    <property type="component" value="Unassembled WGS sequence"/>
</dbReference>
<organism evidence="2">
    <name type="scientific">Volvox carteri f. nagariensis</name>
    <dbReference type="NCBI Taxonomy" id="3068"/>
    <lineage>
        <taxon>Eukaryota</taxon>
        <taxon>Viridiplantae</taxon>
        <taxon>Chlorophyta</taxon>
        <taxon>core chlorophytes</taxon>
        <taxon>Chlorophyceae</taxon>
        <taxon>CS clade</taxon>
        <taxon>Chlamydomonadales</taxon>
        <taxon>Volvocaceae</taxon>
        <taxon>Volvox</taxon>
    </lineage>
</organism>
<sequence>MPGDAIRKDRNHVVLDGGSVPDTSIPQLKAKAELYDLSGLASSGMNKVKLCAVDAVFKNEGVVVEELNDFLEKHPFGPYDNLSEASRELQKLRKKGKTEKADMLKALLQQFAVSQGANANAFEQLPALLKLMRQRNEFAHPYDKAYLVREMEKGNPDLSSISDMLTLFVVADSRSSKNG</sequence>
<dbReference type="KEGG" id="vcn:VOLCADRAFT_101128"/>